<dbReference type="EMBL" id="LQPY01000004">
    <property type="protein sequence ID" value="ORX07789.1"/>
    <property type="molecule type" value="Genomic_DNA"/>
</dbReference>
<keyword evidence="3" id="KW-0449">Lipoprotein</keyword>
<protein>
    <submittedName>
        <fullName evidence="3">Lipoprotein LppH</fullName>
    </submittedName>
</protein>
<evidence type="ECO:0000313" key="5">
    <source>
        <dbReference type="Proteomes" id="UP000193710"/>
    </source>
</evidence>
<feature type="region of interest" description="Disordered" evidence="1">
    <location>
        <begin position="1"/>
        <end position="24"/>
    </location>
</feature>
<sequence length="260" mass="27660" precursor="true">MSASRPPAKTTENSAPKHSTRTSRLTATGRWAILAATALCLLLTGCTATTTGHPAAAADLGRWQPPAILPQHLPDLLLSENDINTAAHTTGMAVRTPITHMWHDEDTISTPACLDTYFPAEANAYQGTNWTAMQGQILDDATTPGSARHALVQALISFRDADSAQQFFSQAKTRWSGCANHSLTVVLHSHAPVTWNFGELRATDTTLTSTQTQASGEGFTCQRALGLANNVIIDTLWCGFDTTSQASDIVAKTTGAISQA</sequence>
<dbReference type="STRING" id="47839.BN973_05740"/>
<dbReference type="EMBL" id="HG964447">
    <property type="protein sequence ID" value="CDO91333.1"/>
    <property type="molecule type" value="Genomic_DNA"/>
</dbReference>
<evidence type="ECO:0000259" key="2">
    <source>
        <dbReference type="Pfam" id="PF14032"/>
    </source>
</evidence>
<evidence type="ECO:0000313" key="4">
    <source>
        <dbReference type="EMBL" id="ORX07789.1"/>
    </source>
</evidence>
<dbReference type="HOGENOM" id="CLU_060937_0_0_11"/>
<dbReference type="Proteomes" id="UP000193710">
    <property type="component" value="Unassembled WGS sequence"/>
</dbReference>
<feature type="domain" description="PknH-like extracellular" evidence="2">
    <location>
        <begin position="71"/>
        <end position="252"/>
    </location>
</feature>
<keyword evidence="5" id="KW-1185">Reference proteome</keyword>
<accession>A0A024K769</accession>
<gene>
    <name evidence="3" type="primary">lppH</name>
    <name evidence="4" type="ORF">AWC29_06510</name>
    <name evidence="3" type="ORF">BN973_05740</name>
</gene>
<reference evidence="3" key="1">
    <citation type="journal article" date="2014" name="Genome Announc.">
        <title>Draft Genome Sequence of Mycobacterium triplex DSM 44626.</title>
        <authorList>
            <person name="Sassi M."/>
            <person name="Croce O."/>
            <person name="Robert C."/>
            <person name="Raoult D."/>
            <person name="Drancourt M."/>
        </authorList>
    </citation>
    <scope>NUCLEOTIDE SEQUENCE [LARGE SCALE GENOMIC DNA]</scope>
    <source>
        <strain evidence="3">DSM 44626</strain>
    </source>
</reference>
<name>A0A024K769_9MYCO</name>
<organism evidence="3">
    <name type="scientific">Mycobacterium triplex</name>
    <dbReference type="NCBI Taxonomy" id="47839"/>
    <lineage>
        <taxon>Bacteria</taxon>
        <taxon>Bacillati</taxon>
        <taxon>Actinomycetota</taxon>
        <taxon>Actinomycetes</taxon>
        <taxon>Mycobacteriales</taxon>
        <taxon>Mycobacteriaceae</taxon>
        <taxon>Mycobacterium</taxon>
        <taxon>Mycobacterium simiae complex</taxon>
    </lineage>
</organism>
<evidence type="ECO:0000256" key="1">
    <source>
        <dbReference type="SAM" id="MobiDB-lite"/>
    </source>
</evidence>
<proteinExistence type="predicted"/>
<dbReference type="eggNOG" id="COG0515">
    <property type="taxonomic scope" value="Bacteria"/>
</dbReference>
<feature type="compositionally biased region" description="Polar residues" evidence="1">
    <location>
        <begin position="10"/>
        <end position="24"/>
    </location>
</feature>
<dbReference type="OrthoDB" id="4761399at2"/>
<dbReference type="Pfam" id="PF14032">
    <property type="entry name" value="PknH_C"/>
    <property type="match status" value="1"/>
</dbReference>
<dbReference type="InterPro" id="IPR038232">
    <property type="entry name" value="PknH-like_Extracell_sf"/>
</dbReference>
<dbReference type="AlphaFoldDB" id="A0A024K769"/>
<reference evidence="4 5" key="3">
    <citation type="submission" date="2016-01" db="EMBL/GenBank/DDBJ databases">
        <title>The new phylogeny of the genus Mycobacterium.</title>
        <authorList>
            <person name="Tarcisio F."/>
            <person name="Conor M."/>
            <person name="Antonella G."/>
            <person name="Elisabetta G."/>
            <person name="Giulia F.S."/>
            <person name="Sara T."/>
            <person name="Anna F."/>
            <person name="Clotilde B."/>
            <person name="Roberto B."/>
            <person name="Veronica D.S."/>
            <person name="Fabio R."/>
            <person name="Monica P."/>
            <person name="Olivier J."/>
            <person name="Enrico T."/>
            <person name="Nicola S."/>
        </authorList>
    </citation>
    <scope>NUCLEOTIDE SEQUENCE [LARGE SCALE GENOMIC DNA]</scope>
    <source>
        <strain evidence="4 5">DSM 44626</strain>
    </source>
</reference>
<dbReference type="Gene3D" id="3.40.1000.70">
    <property type="entry name" value="PknH-like extracellular domain"/>
    <property type="match status" value="1"/>
</dbReference>
<dbReference type="InterPro" id="IPR026954">
    <property type="entry name" value="PknH-like_Extracell"/>
</dbReference>
<reference evidence="3" key="2">
    <citation type="submission" date="2014-04" db="EMBL/GenBank/DDBJ databases">
        <authorList>
            <person name="Xu Y.W."/>
            <person name="Yang Q."/>
        </authorList>
    </citation>
    <scope>NUCLEOTIDE SEQUENCE</scope>
    <source>
        <strain evidence="3">DSM 44626</strain>
    </source>
</reference>
<evidence type="ECO:0000313" key="3">
    <source>
        <dbReference type="EMBL" id="CDO91333.1"/>
    </source>
</evidence>
<dbReference type="Proteomes" id="UP000028880">
    <property type="component" value="Unassembled WGS sequence"/>
</dbReference>
<dbReference type="RefSeq" id="WP_036473566.1">
    <property type="nucleotide sequence ID" value="NZ_HG964447.1"/>
</dbReference>